<evidence type="ECO:0000313" key="8">
    <source>
        <dbReference type="EMBL" id="VDL76036.1"/>
    </source>
</evidence>
<dbReference type="EMBL" id="UYSL01020762">
    <property type="protein sequence ID" value="VDL76036.1"/>
    <property type="molecule type" value="Genomic_DNA"/>
</dbReference>
<dbReference type="PANTHER" id="PTHR16557">
    <property type="entry name" value="ALKYLATED DNA REPAIR PROTEIN ALKB-RELATED"/>
    <property type="match status" value="1"/>
</dbReference>
<evidence type="ECO:0000313" key="9">
    <source>
        <dbReference type="Proteomes" id="UP000271162"/>
    </source>
</evidence>
<keyword evidence="9" id="KW-1185">Reference proteome</keyword>
<dbReference type="PANTHER" id="PTHR16557:SF2">
    <property type="entry name" value="NUCLEIC ACID DIOXYGENASE ALKBH1"/>
    <property type="match status" value="1"/>
</dbReference>
<reference evidence="8 9" key="2">
    <citation type="submission" date="2018-11" db="EMBL/GenBank/DDBJ databases">
        <authorList>
            <consortium name="Pathogen Informatics"/>
        </authorList>
    </citation>
    <scope>NUCLEOTIDE SEQUENCE [LARGE SCALE GENOMIC DNA]</scope>
</reference>
<dbReference type="WBParaSite" id="NBR_0001244601-mRNA-1">
    <property type="protein sequence ID" value="NBR_0001244601-mRNA-1"/>
    <property type="gene ID" value="NBR_0001244601"/>
</dbReference>
<organism evidence="10">
    <name type="scientific">Nippostrongylus brasiliensis</name>
    <name type="common">Rat hookworm</name>
    <dbReference type="NCBI Taxonomy" id="27835"/>
    <lineage>
        <taxon>Eukaryota</taxon>
        <taxon>Metazoa</taxon>
        <taxon>Ecdysozoa</taxon>
        <taxon>Nematoda</taxon>
        <taxon>Chromadorea</taxon>
        <taxon>Rhabditida</taxon>
        <taxon>Rhabditina</taxon>
        <taxon>Rhabditomorpha</taxon>
        <taxon>Strongyloidea</taxon>
        <taxon>Heligmosomidae</taxon>
        <taxon>Nippostrongylus</taxon>
    </lineage>
</organism>
<dbReference type="GO" id="GO:0035513">
    <property type="term" value="P:oxidative RNA demethylation"/>
    <property type="evidence" value="ECO:0007669"/>
    <property type="project" value="TreeGrafter"/>
</dbReference>
<dbReference type="GO" id="GO:0005737">
    <property type="term" value="C:cytoplasm"/>
    <property type="evidence" value="ECO:0007669"/>
    <property type="project" value="TreeGrafter"/>
</dbReference>
<keyword evidence="1 5" id="KW-0479">Metal-binding</keyword>
<keyword evidence="3" id="KW-0560">Oxidoreductase</keyword>
<feature type="binding site" evidence="5">
    <location>
        <position position="333"/>
    </location>
    <ligand>
        <name>Fe cation</name>
        <dbReference type="ChEBI" id="CHEBI:24875"/>
        <note>catalytic</note>
    </ligand>
</feature>
<dbReference type="InterPro" id="IPR004574">
    <property type="entry name" value="Alkb"/>
</dbReference>
<name>A0A0N4Y8A6_NIPBR</name>
<dbReference type="InterPro" id="IPR027450">
    <property type="entry name" value="AlkB-like"/>
</dbReference>
<dbReference type="GO" id="GO:0035515">
    <property type="term" value="F:oxidative RNA demethylase activity"/>
    <property type="evidence" value="ECO:0007669"/>
    <property type="project" value="TreeGrafter"/>
</dbReference>
<dbReference type="Pfam" id="PF13532">
    <property type="entry name" value="2OG-FeII_Oxy_2"/>
    <property type="match status" value="1"/>
</dbReference>
<evidence type="ECO:0000259" key="7">
    <source>
        <dbReference type="PROSITE" id="PS51471"/>
    </source>
</evidence>
<feature type="region of interest" description="Disordered" evidence="6">
    <location>
        <begin position="58"/>
        <end position="90"/>
    </location>
</feature>
<feature type="binding site" evidence="5">
    <location>
        <position position="280"/>
    </location>
    <ligand>
        <name>Fe cation</name>
        <dbReference type="ChEBI" id="CHEBI:24875"/>
        <note>catalytic</note>
    </ligand>
</feature>
<feature type="binding site" evidence="5">
    <location>
        <position position="278"/>
    </location>
    <ligand>
        <name>Fe cation</name>
        <dbReference type="ChEBI" id="CHEBI:24875"/>
        <note>catalytic</note>
    </ligand>
</feature>
<evidence type="ECO:0000256" key="1">
    <source>
        <dbReference type="ARBA" id="ARBA00022723"/>
    </source>
</evidence>
<evidence type="ECO:0000256" key="2">
    <source>
        <dbReference type="ARBA" id="ARBA00022964"/>
    </source>
</evidence>
<keyword evidence="4 5" id="KW-0408">Iron</keyword>
<dbReference type="STRING" id="27835.A0A0N4Y8A6"/>
<gene>
    <name evidence="8" type="ORF">NBR_LOCUS12447</name>
</gene>
<comment type="cofactor">
    <cofactor evidence="5">
        <name>Fe(2+)</name>
        <dbReference type="ChEBI" id="CHEBI:29033"/>
    </cofactor>
    <text evidence="5">Binds 1 Fe(2+) ion per subunit.</text>
</comment>
<evidence type="ECO:0000256" key="5">
    <source>
        <dbReference type="PIRSR" id="PIRSR604574-2"/>
    </source>
</evidence>
<accession>A0A0N4Y8A6</accession>
<dbReference type="InterPro" id="IPR005123">
    <property type="entry name" value="Oxoglu/Fe-dep_dioxygenase_dom"/>
</dbReference>
<reference evidence="10" key="1">
    <citation type="submission" date="2017-02" db="UniProtKB">
        <authorList>
            <consortium name="WormBaseParasite"/>
        </authorList>
    </citation>
    <scope>IDENTIFICATION</scope>
</reference>
<evidence type="ECO:0000313" key="10">
    <source>
        <dbReference type="WBParaSite" id="NBR_0001244601-mRNA-1"/>
    </source>
</evidence>
<sequence>MSSNPRWWPYRITVEEAFKKSIVLVIGVVVGANVVSNTRKNLIEAKLNYYANTKRSMMNGSQRLRNSDSNASADDGSSPQLSHKDHYGSSGDVAPTVFKKMFKTYKRRVPAPDLSSVIDPSTSNVCGHLSEELLSAESVKLAETEELGLKSVTEWRVKTLEGRSGLYILPAILKENAVEMWLRRVFLYAEPPNVTNLTAHGTSPKSDVLRHAGKSLRWTTLGVAYNWDTKEYPLSGDPLPKELVQLADVITKYLRLPEMHADAAIVNYYPPKSTLSPHVDRSERTSAPLVSLSLGQSAIYLTGGNSLDDEVVPLWLRSGDVLVMYGPQRLVYHAVAAIHSDRRFDIDDPLLAEFANTSRVNITVRQALDVLRNEVEMEPYHTTRELPETIRSPQSSVARELKQSVLYFILLA</sequence>
<protein>
    <submittedName>
        <fullName evidence="10">Alkylated DNA repair protein alkB homolog 1 (inferred by orthology to a human protein)</fullName>
    </submittedName>
</protein>
<evidence type="ECO:0000256" key="3">
    <source>
        <dbReference type="ARBA" id="ARBA00023002"/>
    </source>
</evidence>
<dbReference type="OMA" id="RYHFNNK"/>
<dbReference type="Proteomes" id="UP000271162">
    <property type="component" value="Unassembled WGS sequence"/>
</dbReference>
<dbReference type="AlphaFoldDB" id="A0A0N4Y8A6"/>
<dbReference type="GO" id="GO:0005634">
    <property type="term" value="C:nucleus"/>
    <property type="evidence" value="ECO:0007669"/>
    <property type="project" value="TreeGrafter"/>
</dbReference>
<proteinExistence type="predicted"/>
<evidence type="ECO:0000256" key="4">
    <source>
        <dbReference type="ARBA" id="ARBA00023004"/>
    </source>
</evidence>
<keyword evidence="2" id="KW-0223">Dioxygenase</keyword>
<dbReference type="GO" id="GO:0008198">
    <property type="term" value="F:ferrous iron binding"/>
    <property type="evidence" value="ECO:0007669"/>
    <property type="project" value="TreeGrafter"/>
</dbReference>
<dbReference type="PROSITE" id="PS51471">
    <property type="entry name" value="FE2OG_OXY"/>
    <property type="match status" value="1"/>
</dbReference>
<dbReference type="SUPFAM" id="SSF51197">
    <property type="entry name" value="Clavaminate synthase-like"/>
    <property type="match status" value="1"/>
</dbReference>
<feature type="domain" description="Fe2OG dioxygenase" evidence="7">
    <location>
        <begin position="260"/>
        <end position="368"/>
    </location>
</feature>
<dbReference type="GO" id="GO:0035516">
    <property type="term" value="F:broad specificity oxidative DNA demethylase activity"/>
    <property type="evidence" value="ECO:0007669"/>
    <property type="project" value="TreeGrafter"/>
</dbReference>
<feature type="compositionally biased region" description="Low complexity" evidence="6">
    <location>
        <begin position="67"/>
        <end position="78"/>
    </location>
</feature>
<dbReference type="InterPro" id="IPR037151">
    <property type="entry name" value="AlkB-like_sf"/>
</dbReference>
<dbReference type="Gene3D" id="2.60.120.590">
    <property type="entry name" value="Alpha-ketoglutarate-dependent dioxygenase AlkB-like"/>
    <property type="match status" value="1"/>
</dbReference>
<evidence type="ECO:0000256" key="6">
    <source>
        <dbReference type="SAM" id="MobiDB-lite"/>
    </source>
</evidence>